<accession>A0AAI9EE17</accession>
<gene>
    <name evidence="2" type="ORF">LECACI_7A008046</name>
</gene>
<comment type="caution">
    <text evidence="2">The sequence shown here is derived from an EMBL/GenBank/DDBJ whole genome shotgun (WGS) entry which is preliminary data.</text>
</comment>
<evidence type="ECO:0000313" key="2">
    <source>
        <dbReference type="EMBL" id="CAK4032888.1"/>
    </source>
</evidence>
<proteinExistence type="predicted"/>
<dbReference type="EMBL" id="CAVMBE010000073">
    <property type="protein sequence ID" value="CAK4032888.1"/>
    <property type="molecule type" value="Genomic_DNA"/>
</dbReference>
<organism evidence="2 3">
    <name type="scientific">Lecanosticta acicola</name>
    <dbReference type="NCBI Taxonomy" id="111012"/>
    <lineage>
        <taxon>Eukaryota</taxon>
        <taxon>Fungi</taxon>
        <taxon>Dikarya</taxon>
        <taxon>Ascomycota</taxon>
        <taxon>Pezizomycotina</taxon>
        <taxon>Dothideomycetes</taxon>
        <taxon>Dothideomycetidae</taxon>
        <taxon>Mycosphaerellales</taxon>
        <taxon>Mycosphaerellaceae</taxon>
        <taxon>Lecanosticta</taxon>
    </lineage>
</organism>
<evidence type="ECO:0000256" key="1">
    <source>
        <dbReference type="SAM" id="MobiDB-lite"/>
    </source>
</evidence>
<keyword evidence="3" id="KW-1185">Reference proteome</keyword>
<sequence length="254" mass="29133">MVYRHPVVVFVTDENGASRQAGECHPQNLGRASAEAAEQLRASETKSEVFFDGSVVDSHSVDKICDWINSINFASKDLEEHGLEVSFAGPNPTFEQIVLLHSTGYYMRCPATLRGQHLENEIWKYMHENCLSLRQFKMIMEWIPFSKLCKAAKDGIVYQKVHGPVPPEMAQIEQYCEENGMLDDLTNYERHILRIKAHHEKQAAEAAERERKKAEYQKKQEEEAEYEKKQEEKAEYEDDMRAGSYAAAARGNTQ</sequence>
<feature type="compositionally biased region" description="Basic and acidic residues" evidence="1">
    <location>
        <begin position="202"/>
        <end position="233"/>
    </location>
</feature>
<protein>
    <submittedName>
        <fullName evidence="2">Uncharacterized protein</fullName>
    </submittedName>
</protein>
<reference evidence="2" key="1">
    <citation type="submission" date="2023-11" db="EMBL/GenBank/DDBJ databases">
        <authorList>
            <person name="Alioto T."/>
            <person name="Alioto T."/>
            <person name="Gomez Garrido J."/>
        </authorList>
    </citation>
    <scope>NUCLEOTIDE SEQUENCE</scope>
</reference>
<evidence type="ECO:0000313" key="3">
    <source>
        <dbReference type="Proteomes" id="UP001296104"/>
    </source>
</evidence>
<dbReference type="AlphaFoldDB" id="A0AAI9EE17"/>
<name>A0AAI9EE17_9PEZI</name>
<feature type="region of interest" description="Disordered" evidence="1">
    <location>
        <begin position="202"/>
        <end position="254"/>
    </location>
</feature>
<dbReference type="Proteomes" id="UP001296104">
    <property type="component" value="Unassembled WGS sequence"/>
</dbReference>